<sequence>MKPKLMDCRAHNKSGLTLIEMTLVIATIVLLAGFGLPAVRALVKSFESQSGARSMIGAALGSARAMAVRNQRYTGVRFQKLCRSKDPSDPLSGLMDAPQYMIFIVHEEPKDMGGLAVGFRAVEGLEPVKLPESIGVMDISRIASDGDIDEAHELNDALTFSIIFSPSGKLLLREVRVRNRDGYVLPSNESGSSKVSLDQVFNSAVNITTYGRGMFLQDDYSVRNPSPGNAVDYGLGKEMSRTGFVVYDRQRFADSFRRKVAWSEYLSKLSGDEVVYVSPHTGTLVLSE</sequence>
<dbReference type="EMBL" id="JASCXX010000001">
    <property type="protein sequence ID" value="MDI6447630.1"/>
    <property type="molecule type" value="Genomic_DNA"/>
</dbReference>
<dbReference type="InterPro" id="IPR012902">
    <property type="entry name" value="N_methyl_site"/>
</dbReference>
<protein>
    <recommendedName>
        <fullName evidence="3">Prepilin-type N-terminal cleavage/methylation domain-containing protein</fullName>
    </recommendedName>
</protein>
<organism evidence="1 2">
    <name type="scientific">Anaerobaca lacustris</name>
    <dbReference type="NCBI Taxonomy" id="3044600"/>
    <lineage>
        <taxon>Bacteria</taxon>
        <taxon>Pseudomonadati</taxon>
        <taxon>Planctomycetota</taxon>
        <taxon>Phycisphaerae</taxon>
        <taxon>Sedimentisphaerales</taxon>
        <taxon>Anaerobacaceae</taxon>
        <taxon>Anaerobaca</taxon>
    </lineage>
</organism>
<evidence type="ECO:0000313" key="2">
    <source>
        <dbReference type="Proteomes" id="UP001431776"/>
    </source>
</evidence>
<proteinExistence type="predicted"/>
<name>A0AAW6TQ06_9BACT</name>
<accession>A0AAW6TQ06</accession>
<dbReference type="InterPro" id="IPR045584">
    <property type="entry name" value="Pilin-like"/>
</dbReference>
<evidence type="ECO:0008006" key="3">
    <source>
        <dbReference type="Google" id="ProtNLM"/>
    </source>
</evidence>
<dbReference type="RefSeq" id="WP_349243040.1">
    <property type="nucleotide sequence ID" value="NZ_JASCXX010000001.1"/>
</dbReference>
<gene>
    <name evidence="1" type="ORF">QJ522_01135</name>
</gene>
<dbReference type="AlphaFoldDB" id="A0AAW6TQ06"/>
<dbReference type="PROSITE" id="PS00409">
    <property type="entry name" value="PROKAR_NTER_METHYL"/>
    <property type="match status" value="1"/>
</dbReference>
<dbReference type="SUPFAM" id="SSF54523">
    <property type="entry name" value="Pili subunits"/>
    <property type="match status" value="1"/>
</dbReference>
<reference evidence="1" key="1">
    <citation type="submission" date="2023-05" db="EMBL/GenBank/DDBJ databases">
        <title>Anaerotaeda fermentans gen. nov., sp. nov., a novel anaerobic planctomycete of the new family within the order Sedimentisphaerales isolated from Taman Peninsula, Russia.</title>
        <authorList>
            <person name="Khomyakova M.A."/>
            <person name="Merkel A.Y."/>
            <person name="Slobodkin A.I."/>
        </authorList>
    </citation>
    <scope>NUCLEOTIDE SEQUENCE</scope>
    <source>
        <strain evidence="1">M17dextr</strain>
    </source>
</reference>
<comment type="caution">
    <text evidence="1">The sequence shown here is derived from an EMBL/GenBank/DDBJ whole genome shotgun (WGS) entry which is preliminary data.</text>
</comment>
<evidence type="ECO:0000313" key="1">
    <source>
        <dbReference type="EMBL" id="MDI6447630.1"/>
    </source>
</evidence>
<dbReference type="Proteomes" id="UP001431776">
    <property type="component" value="Unassembled WGS sequence"/>
</dbReference>
<keyword evidence="2" id="KW-1185">Reference proteome</keyword>